<sequence length="173" mass="19547">MKHPLFISDMQNVRLGLAIDEFNPFGDMSLAYNMWPVVVTVYNLPHWLCMKPEYLMLTLLISGPKTQVRSSLSGWSGQGYMACPTCNKETPSVLVIALARTLKVSDMMDFHDHLVLILYKFEQSFLSAFFDIMIHLVMHLPEEAIIGGAHEMDISIRAIPKETKGLRQKSSSA</sequence>
<reference evidence="3" key="1">
    <citation type="submission" date="2024-07" db="EMBL/GenBank/DDBJ databases">
        <title>Two chromosome-level genome assemblies of Korean endemic species Abeliophyllum distichum and Forsythia ovata (Oleaceae).</title>
        <authorList>
            <person name="Jang H."/>
        </authorList>
    </citation>
    <scope>NUCLEOTIDE SEQUENCE [LARGE SCALE GENOMIC DNA]</scope>
</reference>
<keyword evidence="2" id="KW-0695">RNA-directed DNA polymerase</keyword>
<gene>
    <name evidence="2" type="ORF">Adt_11705</name>
</gene>
<keyword evidence="2" id="KW-0548">Nucleotidyltransferase</keyword>
<evidence type="ECO:0000313" key="3">
    <source>
        <dbReference type="Proteomes" id="UP001604336"/>
    </source>
</evidence>
<dbReference type="InterPro" id="IPR025452">
    <property type="entry name" value="DUF4218"/>
</dbReference>
<dbReference type="EMBL" id="JBFOLK010000003">
    <property type="protein sequence ID" value="KAL2526651.1"/>
    <property type="molecule type" value="Genomic_DNA"/>
</dbReference>
<dbReference type="InterPro" id="IPR004242">
    <property type="entry name" value="Transposase_21"/>
</dbReference>
<name>A0ABD1UNL7_9LAMI</name>
<evidence type="ECO:0000259" key="1">
    <source>
        <dbReference type="Pfam" id="PF13960"/>
    </source>
</evidence>
<dbReference type="Pfam" id="PF02992">
    <property type="entry name" value="Transposase_21"/>
    <property type="match status" value="1"/>
</dbReference>
<dbReference type="AlphaFoldDB" id="A0ABD1UNL7"/>
<accession>A0ABD1UNL7</accession>
<protein>
    <submittedName>
        <fullName evidence="2">Reverse transcriptase domain-containing protein</fullName>
    </submittedName>
</protein>
<dbReference type="Proteomes" id="UP001604336">
    <property type="component" value="Unassembled WGS sequence"/>
</dbReference>
<keyword evidence="2" id="KW-0808">Transferase</keyword>
<keyword evidence="3" id="KW-1185">Reference proteome</keyword>
<proteinExistence type="predicted"/>
<organism evidence="2 3">
    <name type="scientific">Abeliophyllum distichum</name>
    <dbReference type="NCBI Taxonomy" id="126358"/>
    <lineage>
        <taxon>Eukaryota</taxon>
        <taxon>Viridiplantae</taxon>
        <taxon>Streptophyta</taxon>
        <taxon>Embryophyta</taxon>
        <taxon>Tracheophyta</taxon>
        <taxon>Spermatophyta</taxon>
        <taxon>Magnoliopsida</taxon>
        <taxon>eudicotyledons</taxon>
        <taxon>Gunneridae</taxon>
        <taxon>Pentapetalae</taxon>
        <taxon>asterids</taxon>
        <taxon>lamiids</taxon>
        <taxon>Lamiales</taxon>
        <taxon>Oleaceae</taxon>
        <taxon>Forsythieae</taxon>
        <taxon>Abeliophyllum</taxon>
    </lineage>
</organism>
<comment type="caution">
    <text evidence="2">The sequence shown here is derived from an EMBL/GenBank/DDBJ whole genome shotgun (WGS) entry which is preliminary data.</text>
</comment>
<dbReference type="GO" id="GO:0003964">
    <property type="term" value="F:RNA-directed DNA polymerase activity"/>
    <property type="evidence" value="ECO:0007669"/>
    <property type="project" value="UniProtKB-KW"/>
</dbReference>
<feature type="domain" description="DUF4218" evidence="1">
    <location>
        <begin position="99"/>
        <end position="149"/>
    </location>
</feature>
<evidence type="ECO:0000313" key="2">
    <source>
        <dbReference type="EMBL" id="KAL2526651.1"/>
    </source>
</evidence>
<dbReference type="Pfam" id="PF13960">
    <property type="entry name" value="DUF4218"/>
    <property type="match status" value="1"/>
</dbReference>